<dbReference type="GO" id="GO:0047429">
    <property type="term" value="F:nucleoside triphosphate diphosphatase activity"/>
    <property type="evidence" value="ECO:0007669"/>
    <property type="project" value="UniProtKB-EC"/>
</dbReference>
<dbReference type="CDD" id="cd00555">
    <property type="entry name" value="Maf"/>
    <property type="match status" value="1"/>
</dbReference>
<evidence type="ECO:0000313" key="5">
    <source>
        <dbReference type="EMBL" id="QIC68669.1"/>
    </source>
</evidence>
<comment type="similarity">
    <text evidence="4">Belongs to the Maf family. YhdE subfamily.</text>
</comment>
<dbReference type="InterPro" id="IPR003697">
    <property type="entry name" value="Maf-like"/>
</dbReference>
<dbReference type="RefSeq" id="WP_163172747.1">
    <property type="nucleotide sequence ID" value="NZ_CP044463.1"/>
</dbReference>
<evidence type="ECO:0000256" key="1">
    <source>
        <dbReference type="ARBA" id="ARBA00001968"/>
    </source>
</evidence>
<dbReference type="PANTHER" id="PTHR43213:SF5">
    <property type="entry name" value="BIFUNCTIONAL DTTP_UTP PYROPHOSPHATASE_METHYLTRANSFERASE PROTEIN-RELATED"/>
    <property type="match status" value="1"/>
</dbReference>
<dbReference type="HAMAP" id="MF_00528">
    <property type="entry name" value="Maf"/>
    <property type="match status" value="1"/>
</dbReference>
<name>A0AAE6WZG5_9GAMM</name>
<dbReference type="GO" id="GO:0005737">
    <property type="term" value="C:cytoplasm"/>
    <property type="evidence" value="ECO:0007669"/>
    <property type="project" value="UniProtKB-SubCell"/>
</dbReference>
<sequence>MAHLILASSSPRRRELLQQLGLEFEIYSPDIDESVLPNESVAAYVERLARAKADAVAERYPDAIIIAADTSLGVDNEILGKPESKQHAFVMWAKISGRKHDVFSGVCVRTKNEKYSIVVRTQVEFQSLTTHDMEIYWATGEPVGKAGGYAIQGIAARYIPAIQGSYSNVVGLPLYETVQLLQTVKALN</sequence>
<feature type="site" description="Important for substrate specificity" evidence="4">
    <location>
        <position position="152"/>
    </location>
</feature>
<dbReference type="Gene3D" id="3.90.950.10">
    <property type="match status" value="1"/>
</dbReference>
<comment type="catalytic activity">
    <reaction evidence="4">
        <text>UTP + H2O = UMP + diphosphate + H(+)</text>
        <dbReference type="Rhea" id="RHEA:29395"/>
        <dbReference type="ChEBI" id="CHEBI:15377"/>
        <dbReference type="ChEBI" id="CHEBI:15378"/>
        <dbReference type="ChEBI" id="CHEBI:33019"/>
        <dbReference type="ChEBI" id="CHEBI:46398"/>
        <dbReference type="ChEBI" id="CHEBI:57865"/>
        <dbReference type="EC" id="3.6.1.9"/>
    </reaction>
</comment>
<dbReference type="AlphaFoldDB" id="A0AAE6WZG5"/>
<feature type="active site" description="Proton acceptor" evidence="4">
    <location>
        <position position="69"/>
    </location>
</feature>
<dbReference type="Proteomes" id="UP000503505">
    <property type="component" value="Chromosome"/>
</dbReference>
<evidence type="ECO:0000313" key="6">
    <source>
        <dbReference type="Proteomes" id="UP000503505"/>
    </source>
</evidence>
<dbReference type="InterPro" id="IPR029001">
    <property type="entry name" value="ITPase-like_fam"/>
</dbReference>
<dbReference type="SUPFAM" id="SSF52972">
    <property type="entry name" value="ITPase-like"/>
    <property type="match status" value="1"/>
</dbReference>
<evidence type="ECO:0000256" key="4">
    <source>
        <dbReference type="HAMAP-Rule" id="MF_00528"/>
    </source>
</evidence>
<evidence type="ECO:0000256" key="3">
    <source>
        <dbReference type="ARBA" id="ARBA00023080"/>
    </source>
</evidence>
<keyword evidence="4" id="KW-0963">Cytoplasm</keyword>
<keyword evidence="2 4" id="KW-0378">Hydrolase</keyword>
<organism evidence="5 6">
    <name type="scientific">Acinetobacter schindleri</name>
    <dbReference type="NCBI Taxonomy" id="108981"/>
    <lineage>
        <taxon>Bacteria</taxon>
        <taxon>Pseudomonadati</taxon>
        <taxon>Pseudomonadota</taxon>
        <taxon>Gammaproteobacteria</taxon>
        <taxon>Moraxellales</taxon>
        <taxon>Moraxellaceae</taxon>
        <taxon>Acinetobacter</taxon>
    </lineage>
</organism>
<dbReference type="NCBIfam" id="TIGR00172">
    <property type="entry name" value="maf"/>
    <property type="match status" value="1"/>
</dbReference>
<feature type="site" description="Important for substrate specificity" evidence="4">
    <location>
        <position position="12"/>
    </location>
</feature>
<comment type="catalytic activity">
    <reaction evidence="4">
        <text>dTTP + H2O = dTMP + diphosphate + H(+)</text>
        <dbReference type="Rhea" id="RHEA:28534"/>
        <dbReference type="ChEBI" id="CHEBI:15377"/>
        <dbReference type="ChEBI" id="CHEBI:15378"/>
        <dbReference type="ChEBI" id="CHEBI:33019"/>
        <dbReference type="ChEBI" id="CHEBI:37568"/>
        <dbReference type="ChEBI" id="CHEBI:63528"/>
        <dbReference type="EC" id="3.6.1.9"/>
    </reaction>
</comment>
<dbReference type="EC" id="3.6.1.9" evidence="4"/>
<comment type="cofactor">
    <cofactor evidence="1 4">
        <name>a divalent metal cation</name>
        <dbReference type="ChEBI" id="CHEBI:60240"/>
    </cofactor>
</comment>
<reference evidence="5 6" key="1">
    <citation type="submission" date="2019-09" db="EMBL/GenBank/DDBJ databases">
        <title>Non-baumannii Acinetobacter spp. carrying blaNDM-1 isolated in China.</title>
        <authorList>
            <person name="Cui C."/>
            <person name="Chen C."/>
            <person name="Sun J."/>
            <person name="Liu Y."/>
        </authorList>
    </citation>
    <scope>NUCLEOTIDE SEQUENCE [LARGE SCALE GENOMIC DNA]</scope>
    <source>
        <strain evidence="5 6">HZE23-1</strain>
    </source>
</reference>
<dbReference type="NCBIfam" id="NF010944">
    <property type="entry name" value="PRK14364.1"/>
    <property type="match status" value="1"/>
</dbReference>
<protein>
    <recommendedName>
        <fullName evidence="4">dTTP/UTP pyrophosphatase</fullName>
        <shortName evidence="4">dTTPase/UTPase</shortName>
        <ecNumber evidence="4">3.6.1.9</ecNumber>
    </recommendedName>
    <alternativeName>
        <fullName evidence="4">Nucleoside triphosphate pyrophosphatase</fullName>
    </alternativeName>
    <alternativeName>
        <fullName evidence="4">Nucleotide pyrophosphatase</fullName>
        <shortName evidence="4">Nucleotide PPase</shortName>
    </alternativeName>
</protein>
<gene>
    <name evidence="5" type="ORF">FSC10_11265</name>
</gene>
<comment type="caution">
    <text evidence="4">Lacks conserved residue(s) required for the propagation of feature annotation.</text>
</comment>
<dbReference type="PANTHER" id="PTHR43213">
    <property type="entry name" value="BIFUNCTIONAL DTTP/UTP PYROPHOSPHATASE/METHYLTRANSFERASE PROTEIN-RELATED"/>
    <property type="match status" value="1"/>
</dbReference>
<evidence type="ECO:0000256" key="2">
    <source>
        <dbReference type="ARBA" id="ARBA00022801"/>
    </source>
</evidence>
<proteinExistence type="inferred from homology"/>
<comment type="subcellular location">
    <subcellularLocation>
        <location evidence="4">Cytoplasm</location>
    </subcellularLocation>
</comment>
<dbReference type="EMBL" id="CP044463">
    <property type="protein sequence ID" value="QIC68669.1"/>
    <property type="molecule type" value="Genomic_DNA"/>
</dbReference>
<feature type="site" description="Important for substrate specificity" evidence="4">
    <location>
        <position position="70"/>
    </location>
</feature>
<accession>A0AAE6WZG5</accession>
<keyword evidence="3 4" id="KW-0546">Nucleotide metabolism</keyword>
<dbReference type="GO" id="GO:0009117">
    <property type="term" value="P:nucleotide metabolic process"/>
    <property type="evidence" value="ECO:0007669"/>
    <property type="project" value="UniProtKB-KW"/>
</dbReference>
<dbReference type="Pfam" id="PF02545">
    <property type="entry name" value="Maf"/>
    <property type="match status" value="1"/>
</dbReference>
<comment type="function">
    <text evidence="4">Nucleoside triphosphate pyrophosphatase that hydrolyzes dTTP and UTP. May have a dual role in cell division arrest and in preventing the incorporation of modified nucleotides into cellular nucleic acids.</text>
</comment>
<dbReference type="PIRSF" id="PIRSF006305">
    <property type="entry name" value="Maf"/>
    <property type="match status" value="1"/>
</dbReference>